<dbReference type="EMBL" id="LSRF01000033">
    <property type="protein sequence ID" value="KXP10166.1"/>
    <property type="molecule type" value="Genomic_DNA"/>
</dbReference>
<keyword evidence="1" id="KW-0472">Membrane</keyword>
<evidence type="ECO:0000313" key="3">
    <source>
        <dbReference type="EMBL" id="KXP10166.1"/>
    </source>
</evidence>
<protein>
    <recommendedName>
        <fullName evidence="6">Chemotaxis methyl-accepting receptor HlyB-like 4HB MCP domain-containing protein</fullName>
    </recommendedName>
</protein>
<name>A0A138AI35_9ACTN</name>
<dbReference type="AlphaFoldDB" id="A0A138AI35"/>
<evidence type="ECO:0000313" key="5">
    <source>
        <dbReference type="Proteomes" id="UP000070409"/>
    </source>
</evidence>
<evidence type="ECO:0000313" key="4">
    <source>
        <dbReference type="Proteomes" id="UP000070258"/>
    </source>
</evidence>
<evidence type="ECO:0008006" key="6">
    <source>
        <dbReference type="Google" id="ProtNLM"/>
    </source>
</evidence>
<feature type="transmembrane region" description="Helical" evidence="1">
    <location>
        <begin position="47"/>
        <end position="65"/>
    </location>
</feature>
<organism evidence="3 4">
    <name type="scientific">Tsukamurella pseudospumae</name>
    <dbReference type="NCBI Taxonomy" id="239498"/>
    <lineage>
        <taxon>Bacteria</taxon>
        <taxon>Bacillati</taxon>
        <taxon>Actinomycetota</taxon>
        <taxon>Actinomycetes</taxon>
        <taxon>Mycobacteriales</taxon>
        <taxon>Tsukamurellaceae</taxon>
        <taxon>Tsukamurella</taxon>
    </lineage>
</organism>
<dbReference type="Proteomes" id="UP000070409">
    <property type="component" value="Unassembled WGS sequence"/>
</dbReference>
<dbReference type="EMBL" id="LSRE01000012">
    <property type="protein sequence ID" value="KXO98517.1"/>
    <property type="molecule type" value="Genomic_DNA"/>
</dbReference>
<keyword evidence="1" id="KW-1133">Transmembrane helix</keyword>
<keyword evidence="5" id="KW-1185">Reference proteome</keyword>
<reference evidence="3" key="3">
    <citation type="submission" date="2016-02" db="EMBL/GenBank/DDBJ databases">
        <authorList>
            <person name="Teng J.L."/>
            <person name="Yang Y."/>
            <person name="Huang Y."/>
            <person name="Guo F."/>
            <person name="Wei W."/>
            <person name="Chen J.H."/>
            <person name="Wong S.Y."/>
            <person name="Lau S.K."/>
            <person name="Woo P.C."/>
        </authorList>
    </citation>
    <scope>NUCLEOTIDE SEQUENCE</scope>
    <source>
        <strain evidence="3">JCM 15929</strain>
    </source>
</reference>
<evidence type="ECO:0000256" key="1">
    <source>
        <dbReference type="SAM" id="Phobius"/>
    </source>
</evidence>
<feature type="transmembrane region" description="Helical" evidence="1">
    <location>
        <begin position="253"/>
        <end position="273"/>
    </location>
</feature>
<proteinExistence type="predicted"/>
<feature type="transmembrane region" description="Helical" evidence="1">
    <location>
        <begin position="421"/>
        <end position="446"/>
    </location>
</feature>
<keyword evidence="1" id="KW-0812">Transmembrane</keyword>
<dbReference type="STRING" id="239498.AXK60_06725"/>
<evidence type="ECO:0000313" key="2">
    <source>
        <dbReference type="EMBL" id="KXO98517.1"/>
    </source>
</evidence>
<reference evidence="2 5" key="2">
    <citation type="submission" date="2016-02" db="EMBL/GenBank/DDBJ databases">
        <authorList>
            <person name="Teng J.L."/>
            <person name="Tang Y."/>
            <person name="Huang Y."/>
            <person name="Guo F."/>
            <person name="Wei W."/>
            <person name="Chen J.H."/>
            <person name="Wong S.Y."/>
            <person name="Lau S.K."/>
            <person name="Woo P.C."/>
        </authorList>
    </citation>
    <scope>NUCLEOTIDE SEQUENCE [LARGE SCALE GENOMIC DNA]</scope>
    <source>
        <strain evidence="2 5">JCM 13375</strain>
    </source>
</reference>
<comment type="caution">
    <text evidence="3">The sequence shown here is derived from an EMBL/GenBank/DDBJ whole genome shotgun (WGS) entry which is preliminary data.</text>
</comment>
<feature type="transmembrane region" description="Helical" evidence="1">
    <location>
        <begin position="221"/>
        <end position="241"/>
    </location>
</feature>
<accession>A0A138AI35</accession>
<dbReference type="Proteomes" id="UP000070258">
    <property type="component" value="Unassembled WGS sequence"/>
</dbReference>
<reference evidence="4" key="1">
    <citation type="submission" date="2016-02" db="EMBL/GenBank/DDBJ databases">
        <authorList>
            <person name="Wen L."/>
            <person name="He K."/>
            <person name="Yang H."/>
        </authorList>
    </citation>
    <scope>NUCLEOTIDE SEQUENCE [LARGE SCALE GENOMIC DNA]</scope>
    <source>
        <strain evidence="4">JCM 15929</strain>
    </source>
</reference>
<gene>
    <name evidence="3" type="ORF">AXK60_06725</name>
    <name evidence="2" type="ORF">AXK61_02660</name>
</gene>
<sequence length="453" mass="48313">MNFRKEQTVTAQASKNRQLSSLRLRSFPESSVFGELREFFTSSPGKLVSMTLVLITMCLFTGWFTSAVQLSRTEVLQQNLADYEPRAHAAQVLYSSLSAANESANAAFVAGGLPSDEIQSSYSLAVATAGKALITSATSLPPEDGRAHGNLDTIAMNLPVYTGLVETARTNNRLDNSVAAAYLATASTLMQDTLLPAAESFYREETENLRDTHAKFASPPWAVFGVLGIALASLLLTHEYLARRTQRRINRGLVVAAAALTIALTWVAVAGLASSTYSLRAEQRGTAAVDALSQARTLTQKARSMETMALVQRGAGRGVPPSAFAETLQQAQSELESLGTPDAEISAAVEAARADAAHWISAHQQIAAREATGDYLGATRLAIGSDPGSAAVAYRSLDEHLTAAIDRARTLYRDNVNTARFAIAFSGPSAFVLCVLAAAGVAAGFYPRVREYR</sequence>